<organism evidence="2 3">
    <name type="scientific">Desulfotomaculum nigrificans (strain DSM 14880 / VKM B-2319 / CO-1-SRB)</name>
    <name type="common">Desulfotomaculum carboxydivorans</name>
    <dbReference type="NCBI Taxonomy" id="868595"/>
    <lineage>
        <taxon>Bacteria</taxon>
        <taxon>Bacillati</taxon>
        <taxon>Bacillota</taxon>
        <taxon>Clostridia</taxon>
        <taxon>Eubacteriales</taxon>
        <taxon>Desulfotomaculaceae</taxon>
        <taxon>Desulfotomaculum</taxon>
    </lineage>
</organism>
<keyword evidence="1" id="KW-0812">Transmembrane</keyword>
<reference evidence="2 3" key="1">
    <citation type="submission" date="2011-05" db="EMBL/GenBank/DDBJ databases">
        <title>Complete sequence of Desulfotomaculum carboxydivorans CO-1-SRB.</title>
        <authorList>
            <consortium name="US DOE Joint Genome Institute"/>
            <person name="Lucas S."/>
            <person name="Han J."/>
            <person name="Lapidus A."/>
            <person name="Cheng J.-F."/>
            <person name="Goodwin L."/>
            <person name="Pitluck S."/>
            <person name="Peters L."/>
            <person name="Mikhailova N."/>
            <person name="Lu M."/>
            <person name="Han C."/>
            <person name="Tapia R."/>
            <person name="Land M."/>
            <person name="Hauser L."/>
            <person name="Kyrpides N."/>
            <person name="Ivanova N."/>
            <person name="Pagani I."/>
            <person name="Stams A."/>
            <person name="Plugge C."/>
            <person name="Muyzer G."/>
            <person name="Kuever J."/>
            <person name="Parshina S."/>
            <person name="Ivanova A."/>
            <person name="Nazina T."/>
            <person name="Woyke T."/>
        </authorList>
    </citation>
    <scope>NUCLEOTIDE SEQUENCE [LARGE SCALE GENOMIC DNA]</scope>
    <source>
        <strain evidence="3">DSM 14880 / VKM B-2319 / CO-1-SRB</strain>
    </source>
</reference>
<dbReference type="Proteomes" id="UP000009226">
    <property type="component" value="Chromosome"/>
</dbReference>
<dbReference type="EMBL" id="CP002736">
    <property type="protein sequence ID" value="AEF93535.1"/>
    <property type="molecule type" value="Genomic_DNA"/>
</dbReference>
<gene>
    <name evidence="2" type="ordered locus">Desca_0648</name>
</gene>
<feature type="transmembrane region" description="Helical" evidence="1">
    <location>
        <begin position="6"/>
        <end position="25"/>
    </location>
</feature>
<feature type="transmembrane region" description="Helical" evidence="1">
    <location>
        <begin position="37"/>
        <end position="58"/>
    </location>
</feature>
<dbReference type="HOGENOM" id="CLU_949062_0_0_9"/>
<evidence type="ECO:0000313" key="2">
    <source>
        <dbReference type="EMBL" id="AEF93535.1"/>
    </source>
</evidence>
<sequence length="293" mass="33673">MTLIPVIGGISLVLFGISIVLWILFSILKKPKLKTMFGTSTAFFGLCIVLLLFLPGLVNDNENYPSKQTSTVNDNKHLEGSYIELKAVDGEVDTVTKSLRLKICVNNYSNNKVTTDLVLNLLKDGKEVQNSKRYFSIEPGQQQEKIFTLDKFASDFDSIRINIPDMETDKNIMWSDGTKQKLLTNNDLPGDLSNQLALLRRIDEFFTSLNNKDYDKMHELYWYKNEADPGIKTFTECFSVIKEIKYTVSDVILFDNTAEVTIHIQSLLENSQVSEDYLKQKWQKRDGDWYYVK</sequence>
<evidence type="ECO:0000313" key="3">
    <source>
        <dbReference type="Proteomes" id="UP000009226"/>
    </source>
</evidence>
<proteinExistence type="predicted"/>
<dbReference type="AlphaFoldDB" id="F6B890"/>
<keyword evidence="1" id="KW-1133">Transmembrane helix</keyword>
<dbReference type="STRING" id="868595.Desca_0648"/>
<name>F6B890_DESCC</name>
<dbReference type="RefSeq" id="WP_013809762.1">
    <property type="nucleotide sequence ID" value="NC_015565.1"/>
</dbReference>
<keyword evidence="3" id="KW-1185">Reference proteome</keyword>
<evidence type="ECO:0000256" key="1">
    <source>
        <dbReference type="SAM" id="Phobius"/>
    </source>
</evidence>
<keyword evidence="1" id="KW-0472">Membrane</keyword>
<accession>F6B890</accession>
<protein>
    <submittedName>
        <fullName evidence="2">Uncharacterized protein</fullName>
    </submittedName>
</protein>
<dbReference type="KEGG" id="dca:Desca_0648"/>